<proteinExistence type="predicted"/>
<feature type="region of interest" description="Disordered" evidence="1">
    <location>
        <begin position="70"/>
        <end position="99"/>
    </location>
</feature>
<gene>
    <name evidence="2" type="ORF">EJ02DRAFT_456545</name>
</gene>
<evidence type="ECO:0000256" key="1">
    <source>
        <dbReference type="SAM" id="MobiDB-lite"/>
    </source>
</evidence>
<dbReference type="Proteomes" id="UP000800038">
    <property type="component" value="Unassembled WGS sequence"/>
</dbReference>
<keyword evidence="3" id="KW-1185">Reference proteome</keyword>
<sequence>MKQFEYGLQLRRITHTRDRCFCCSRSADEGFAARRFCVFTRRVMVNKQPSYHNIHAFPTHSIGHRTARTSSTKSHYDETHKGTPIHPPSVPSQSSPPNEANLIKIHAKRGLPLSKFTQFGGPLAPGRREGVLGLHIMIVFAARLRSAPIDC</sequence>
<name>A0A6A5SRZ8_9PLEO</name>
<organism evidence="2 3">
    <name type="scientific">Clathrospora elynae</name>
    <dbReference type="NCBI Taxonomy" id="706981"/>
    <lineage>
        <taxon>Eukaryota</taxon>
        <taxon>Fungi</taxon>
        <taxon>Dikarya</taxon>
        <taxon>Ascomycota</taxon>
        <taxon>Pezizomycotina</taxon>
        <taxon>Dothideomycetes</taxon>
        <taxon>Pleosporomycetidae</taxon>
        <taxon>Pleosporales</taxon>
        <taxon>Diademaceae</taxon>
        <taxon>Clathrospora</taxon>
    </lineage>
</organism>
<dbReference type="AlphaFoldDB" id="A0A6A5SRZ8"/>
<evidence type="ECO:0000313" key="3">
    <source>
        <dbReference type="Proteomes" id="UP000800038"/>
    </source>
</evidence>
<protein>
    <submittedName>
        <fullName evidence="2">Uncharacterized protein</fullName>
    </submittedName>
</protein>
<dbReference type="EMBL" id="ML976073">
    <property type="protein sequence ID" value="KAF1939877.1"/>
    <property type="molecule type" value="Genomic_DNA"/>
</dbReference>
<reference evidence="2" key="1">
    <citation type="journal article" date="2020" name="Stud. Mycol.">
        <title>101 Dothideomycetes genomes: a test case for predicting lifestyles and emergence of pathogens.</title>
        <authorList>
            <person name="Haridas S."/>
            <person name="Albert R."/>
            <person name="Binder M."/>
            <person name="Bloem J."/>
            <person name="Labutti K."/>
            <person name="Salamov A."/>
            <person name="Andreopoulos B."/>
            <person name="Baker S."/>
            <person name="Barry K."/>
            <person name="Bills G."/>
            <person name="Bluhm B."/>
            <person name="Cannon C."/>
            <person name="Castanera R."/>
            <person name="Culley D."/>
            <person name="Daum C."/>
            <person name="Ezra D."/>
            <person name="Gonzalez J."/>
            <person name="Henrissat B."/>
            <person name="Kuo A."/>
            <person name="Liang C."/>
            <person name="Lipzen A."/>
            <person name="Lutzoni F."/>
            <person name="Magnuson J."/>
            <person name="Mondo S."/>
            <person name="Nolan M."/>
            <person name="Ohm R."/>
            <person name="Pangilinan J."/>
            <person name="Park H.-J."/>
            <person name="Ramirez L."/>
            <person name="Alfaro M."/>
            <person name="Sun H."/>
            <person name="Tritt A."/>
            <person name="Yoshinaga Y."/>
            <person name="Zwiers L.-H."/>
            <person name="Turgeon B."/>
            <person name="Goodwin S."/>
            <person name="Spatafora J."/>
            <person name="Crous P."/>
            <person name="Grigoriev I."/>
        </authorList>
    </citation>
    <scope>NUCLEOTIDE SEQUENCE</scope>
    <source>
        <strain evidence="2">CBS 161.51</strain>
    </source>
</reference>
<evidence type="ECO:0000313" key="2">
    <source>
        <dbReference type="EMBL" id="KAF1939877.1"/>
    </source>
</evidence>
<accession>A0A6A5SRZ8</accession>